<protein>
    <submittedName>
        <fullName evidence="1">Uncharacterized protein</fullName>
    </submittedName>
</protein>
<dbReference type="EMBL" id="CP121195">
    <property type="protein sequence ID" value="XBH13962.1"/>
    <property type="molecule type" value="Genomic_DNA"/>
</dbReference>
<dbReference type="AlphaFoldDB" id="A0AAU7CZV1"/>
<accession>A0AAU7D9I1</accession>
<proteinExistence type="predicted"/>
<name>A0AAU7CZV1_9BACT</name>
<dbReference type="EMBL" id="CP121194">
    <property type="protein sequence ID" value="XBH10533.1"/>
    <property type="molecule type" value="Genomic_DNA"/>
</dbReference>
<evidence type="ECO:0000313" key="2">
    <source>
        <dbReference type="EMBL" id="XBH13962.1"/>
    </source>
</evidence>
<dbReference type="RefSeq" id="WP_348268039.1">
    <property type="nucleotide sequence ID" value="NZ_CP121194.1"/>
</dbReference>
<reference evidence="1" key="1">
    <citation type="submission" date="2023-03" db="EMBL/GenBank/DDBJ databases">
        <title>Edaphobacter sp.</title>
        <authorList>
            <person name="Huber K.J."/>
            <person name="Papendorf J."/>
            <person name="Pilke C."/>
            <person name="Bunk B."/>
            <person name="Sproeer C."/>
            <person name="Pester M."/>
        </authorList>
    </citation>
    <scope>NUCLEOTIDE SEQUENCE</scope>
    <source>
        <strain evidence="1">DSM 109919</strain>
        <strain evidence="2">DSM 109920</strain>
    </source>
</reference>
<dbReference type="KEGG" id="epl:P4G45_02055"/>
<gene>
    <name evidence="1" type="ORF">P4G45_02055</name>
    <name evidence="2" type="ORF">P8936_02025</name>
</gene>
<accession>A0AAU7CZV1</accession>
<sequence>MNFASVEKIAAAVLYEGYILYPYRPTAIKNRQRWNFGTLYPRIYAEAQHPEEPFRLVSECLLVPGHNASIDIKVSFLQLLPQPRITSDDLKTLADPSLDWDEAIERTSDHCGLSLGDILDAPLNLHITPTSDLAASLTISAQSMPGGICKLHLELENASPLSSGTDAHRDEALSQSLVSAHLLIGLTDGEFISLLEPPDLYSADAKACTNIGVFPVLAGEEPDRSILLLSPIIMYDYPKTSPDSAGDFFDGTEMDEMLTLRVLTLTDAEKEEVRNGDPRARRILERTEALTGEEMLKTHGIIRPMREVRGGTS</sequence>
<organism evidence="1">
    <name type="scientific">Edaphobacter paludis</name>
    <dbReference type="NCBI Taxonomy" id="3035702"/>
    <lineage>
        <taxon>Bacteria</taxon>
        <taxon>Pseudomonadati</taxon>
        <taxon>Acidobacteriota</taxon>
        <taxon>Terriglobia</taxon>
        <taxon>Terriglobales</taxon>
        <taxon>Acidobacteriaceae</taxon>
        <taxon>Edaphobacter</taxon>
    </lineage>
</organism>
<evidence type="ECO:0000313" key="1">
    <source>
        <dbReference type="EMBL" id="XBH10533.1"/>
    </source>
</evidence>